<proteinExistence type="predicted"/>
<evidence type="ECO:0000313" key="4">
    <source>
        <dbReference type="Proteomes" id="UP000045840"/>
    </source>
</evidence>
<reference evidence="2 3" key="3">
    <citation type="submission" date="2015-03" db="EMBL/GenBank/DDBJ databases">
        <authorList>
            <consortium name="Pathogen Informatics"/>
            <person name="Murphy D."/>
        </authorList>
    </citation>
    <scope>NUCLEOTIDE SEQUENCE [LARGE SCALE GENOMIC DNA]</scope>
    <source>
        <strain evidence="2">Type strain: CIP110230</strain>
        <strain evidence="3">type strain: CIP110230</strain>
    </source>
</reference>
<protein>
    <submittedName>
        <fullName evidence="1">Uncharacterized protein</fullName>
    </submittedName>
</protein>
<gene>
    <name evidence="1" type="ORF">ERS008529_04390</name>
    <name evidence="2" type="ORF">ERS137968_01904</name>
</gene>
<dbReference type="AlphaFoldDB" id="A0A0T9REL4"/>
<sequence length="82" mass="9411">MFSNYAVMVLSTYGRVQQAAEAAEAANRLKLRNNTYYTALRISNVEMLYFLIEPYLTKNAHFGIRNMSDSELISTLDRLIRG</sequence>
<dbReference type="EMBL" id="CQAZ01000069">
    <property type="protein sequence ID" value="CNI57241.1"/>
    <property type="molecule type" value="Genomic_DNA"/>
</dbReference>
<dbReference type="Proteomes" id="UP000045840">
    <property type="component" value="Unassembled WGS sequence"/>
</dbReference>
<evidence type="ECO:0000313" key="2">
    <source>
        <dbReference type="EMBL" id="CRY66581.1"/>
    </source>
</evidence>
<dbReference type="Proteomes" id="UP000044625">
    <property type="component" value="Unassembled WGS sequence"/>
</dbReference>
<reference evidence="1" key="1">
    <citation type="submission" date="2015-03" db="EMBL/GenBank/DDBJ databases">
        <authorList>
            <person name="Murphy D."/>
        </authorList>
    </citation>
    <scope>NUCLEOTIDE SEQUENCE [LARGE SCALE GENOMIC DNA]</scope>
    <source>
        <strain evidence="1">A125KOH2</strain>
    </source>
</reference>
<evidence type="ECO:0000313" key="3">
    <source>
        <dbReference type="Proteomes" id="UP000044625"/>
    </source>
</evidence>
<organism evidence="1 4">
    <name type="scientific">Yersinia pekkanenii</name>
    <dbReference type="NCBI Taxonomy" id="1288385"/>
    <lineage>
        <taxon>Bacteria</taxon>
        <taxon>Pseudomonadati</taxon>
        <taxon>Pseudomonadota</taxon>
        <taxon>Gammaproteobacteria</taxon>
        <taxon>Enterobacterales</taxon>
        <taxon>Yersiniaceae</taxon>
        <taxon>Yersinia</taxon>
    </lineage>
</organism>
<dbReference type="RefSeq" id="WP_167337949.1">
    <property type="nucleotide sequence ID" value="NZ_CAWMMU010000007.1"/>
</dbReference>
<keyword evidence="3" id="KW-1185">Reference proteome</keyword>
<accession>A0A0T9REL4</accession>
<name>A0A0T9REL4_9GAMM</name>
<dbReference type="EMBL" id="CWJL01000007">
    <property type="protein sequence ID" value="CRY66581.1"/>
    <property type="molecule type" value="Genomic_DNA"/>
</dbReference>
<evidence type="ECO:0000313" key="1">
    <source>
        <dbReference type="EMBL" id="CNI57241.1"/>
    </source>
</evidence>
<reference evidence="4" key="2">
    <citation type="submission" date="2015-03" db="EMBL/GenBank/DDBJ databases">
        <authorList>
            <consortium name="Pathogen Informatics"/>
        </authorList>
    </citation>
    <scope>NUCLEOTIDE SEQUENCE [LARGE SCALE GENOMIC DNA]</scope>
    <source>
        <strain evidence="4">A125KOH2</strain>
    </source>
</reference>